<gene>
    <name evidence="2" type="ORF">AB1207_00850</name>
</gene>
<sequence length="255" mass="27318">MTVRDLLTSTCGWGFPSSFDGPWVQALSRWQNGLEVAEVPPPRDWLEGLATLPLRYQPGEQFLYNDSYDVLGVLLARVAGRPFPDVVRDRIATPLGLRDTGFAVRADQRDRACAAYRATDGGLVEFDGTDGRWSAEPAFASGAGGLVGTVADWHAFARELLHPGRVLSAESVRLVTTDQLGPGRDVEAGLFLDGAGWGCGGSVDPATGRYGWVGGTGTSAHVLPSDGSVAVLMTQTLVDSPRPPVFLQEFWSVAW</sequence>
<dbReference type="Gene3D" id="3.40.710.10">
    <property type="entry name" value="DD-peptidase/beta-lactamase superfamily"/>
    <property type="match status" value="1"/>
</dbReference>
<keyword evidence="2" id="KW-0378">Hydrolase</keyword>
<dbReference type="PANTHER" id="PTHR43283:SF3">
    <property type="entry name" value="BETA-LACTAMASE FAMILY PROTEIN (AFU_ORTHOLOGUE AFUA_5G07500)"/>
    <property type="match status" value="1"/>
</dbReference>
<dbReference type="InterPro" id="IPR001466">
    <property type="entry name" value="Beta-lactam-related"/>
</dbReference>
<dbReference type="InterPro" id="IPR012338">
    <property type="entry name" value="Beta-lactam/transpept-like"/>
</dbReference>
<dbReference type="EMBL" id="JBFNQN010000001">
    <property type="protein sequence ID" value="MEW9263287.1"/>
    <property type="molecule type" value="Genomic_DNA"/>
</dbReference>
<dbReference type="InterPro" id="IPR050789">
    <property type="entry name" value="Diverse_Enzym_Activities"/>
</dbReference>
<dbReference type="PANTHER" id="PTHR43283">
    <property type="entry name" value="BETA-LACTAMASE-RELATED"/>
    <property type="match status" value="1"/>
</dbReference>
<dbReference type="Pfam" id="PF00144">
    <property type="entry name" value="Beta-lactamase"/>
    <property type="match status" value="1"/>
</dbReference>
<dbReference type="Proteomes" id="UP001555826">
    <property type="component" value="Unassembled WGS sequence"/>
</dbReference>
<name>A0ABV3P101_9ACTN</name>
<feature type="domain" description="Beta-lactamase-related" evidence="1">
    <location>
        <begin position="1"/>
        <end position="239"/>
    </location>
</feature>
<comment type="caution">
    <text evidence="2">The sequence shown here is derived from an EMBL/GenBank/DDBJ whole genome shotgun (WGS) entry which is preliminary data.</text>
</comment>
<reference evidence="2 3" key="1">
    <citation type="submission" date="2024-07" db="EMBL/GenBank/DDBJ databases">
        <authorList>
            <person name="Thanompreechachai J."/>
            <person name="Duangmal K."/>
        </authorList>
    </citation>
    <scope>NUCLEOTIDE SEQUENCE [LARGE SCALE GENOMIC DNA]</scope>
    <source>
        <strain evidence="2 3">KCTC 19886</strain>
    </source>
</reference>
<accession>A0ABV3P101</accession>
<evidence type="ECO:0000313" key="2">
    <source>
        <dbReference type="EMBL" id="MEW9263287.1"/>
    </source>
</evidence>
<dbReference type="SUPFAM" id="SSF56601">
    <property type="entry name" value="beta-lactamase/transpeptidase-like"/>
    <property type="match status" value="1"/>
</dbReference>
<organism evidence="2 3">
    <name type="scientific">Kineococcus endophyticus</name>
    <dbReference type="NCBI Taxonomy" id="1181883"/>
    <lineage>
        <taxon>Bacteria</taxon>
        <taxon>Bacillati</taxon>
        <taxon>Actinomycetota</taxon>
        <taxon>Actinomycetes</taxon>
        <taxon>Kineosporiales</taxon>
        <taxon>Kineosporiaceae</taxon>
        <taxon>Kineococcus</taxon>
    </lineage>
</organism>
<dbReference type="RefSeq" id="WP_367635882.1">
    <property type="nucleotide sequence ID" value="NZ_JBFNQN010000001.1"/>
</dbReference>
<evidence type="ECO:0000313" key="3">
    <source>
        <dbReference type="Proteomes" id="UP001555826"/>
    </source>
</evidence>
<protein>
    <submittedName>
        <fullName evidence="2">Serine hydrolase domain-containing protein</fullName>
        <ecNumber evidence="2">3.1.1.103</ecNumber>
    </submittedName>
</protein>
<keyword evidence="3" id="KW-1185">Reference proteome</keyword>
<proteinExistence type="predicted"/>
<dbReference type="GO" id="GO:0016787">
    <property type="term" value="F:hydrolase activity"/>
    <property type="evidence" value="ECO:0007669"/>
    <property type="project" value="UniProtKB-KW"/>
</dbReference>
<dbReference type="EC" id="3.1.1.103" evidence="2"/>
<evidence type="ECO:0000259" key="1">
    <source>
        <dbReference type="Pfam" id="PF00144"/>
    </source>
</evidence>